<organism evidence="7 8">
    <name type="scientific">Theobroma cacao</name>
    <name type="common">Cacao</name>
    <name type="synonym">Cocoa</name>
    <dbReference type="NCBI Taxonomy" id="3641"/>
    <lineage>
        <taxon>Eukaryota</taxon>
        <taxon>Viridiplantae</taxon>
        <taxon>Streptophyta</taxon>
        <taxon>Embryophyta</taxon>
        <taxon>Tracheophyta</taxon>
        <taxon>Spermatophyta</taxon>
        <taxon>Magnoliopsida</taxon>
        <taxon>eudicotyledons</taxon>
        <taxon>Gunneridae</taxon>
        <taxon>Pentapetalae</taxon>
        <taxon>rosids</taxon>
        <taxon>malvids</taxon>
        <taxon>Malvales</taxon>
        <taxon>Malvaceae</taxon>
        <taxon>Byttnerioideae</taxon>
        <taxon>Theobroma</taxon>
    </lineage>
</organism>
<comment type="subcellular location">
    <subcellularLocation>
        <location evidence="1">Membrane</location>
        <topology evidence="1">Multi-pass membrane protein</topology>
    </subcellularLocation>
</comment>
<evidence type="ECO:0000256" key="6">
    <source>
        <dbReference type="SAM" id="Phobius"/>
    </source>
</evidence>
<proteinExistence type="inferred from homology"/>
<keyword evidence="5 6" id="KW-0472">Membrane</keyword>
<name>A0A061FKX2_THECC</name>
<dbReference type="InParanoid" id="A0A061FKX2"/>
<dbReference type="GO" id="GO:0022857">
    <property type="term" value="F:transmembrane transporter activity"/>
    <property type="evidence" value="ECO:0007669"/>
    <property type="project" value="InterPro"/>
</dbReference>
<keyword evidence="4 6" id="KW-1133">Transmembrane helix</keyword>
<dbReference type="InterPro" id="IPR036259">
    <property type="entry name" value="MFS_trans_sf"/>
</dbReference>
<keyword evidence="3 6" id="KW-0812">Transmembrane</keyword>
<evidence type="ECO:0000256" key="1">
    <source>
        <dbReference type="ARBA" id="ARBA00004141"/>
    </source>
</evidence>
<gene>
    <name evidence="7" type="ORF">TCM_036488</name>
</gene>
<evidence type="ECO:0000313" key="7">
    <source>
        <dbReference type="EMBL" id="EOY17327.1"/>
    </source>
</evidence>
<dbReference type="PANTHER" id="PTHR11654">
    <property type="entry name" value="OLIGOPEPTIDE TRANSPORTER-RELATED"/>
    <property type="match status" value="1"/>
</dbReference>
<evidence type="ECO:0000256" key="5">
    <source>
        <dbReference type="ARBA" id="ARBA00023136"/>
    </source>
</evidence>
<evidence type="ECO:0000313" key="8">
    <source>
        <dbReference type="Proteomes" id="UP000026915"/>
    </source>
</evidence>
<dbReference type="eggNOG" id="KOG1237">
    <property type="taxonomic scope" value="Eukaryota"/>
</dbReference>
<dbReference type="EMBL" id="CM001886">
    <property type="protein sequence ID" value="EOY17327.1"/>
    <property type="molecule type" value="Genomic_DNA"/>
</dbReference>
<dbReference type="Gene3D" id="1.20.1250.20">
    <property type="entry name" value="MFS general substrate transporter like domains"/>
    <property type="match status" value="1"/>
</dbReference>
<reference evidence="7 8" key="1">
    <citation type="journal article" date="2013" name="Genome Biol.">
        <title>The genome sequence of the most widely cultivated cacao type and its use to identify candidate genes regulating pod color.</title>
        <authorList>
            <person name="Motamayor J.C."/>
            <person name="Mockaitis K."/>
            <person name="Schmutz J."/>
            <person name="Haiminen N."/>
            <person name="Iii D.L."/>
            <person name="Cornejo O."/>
            <person name="Findley S.D."/>
            <person name="Zheng P."/>
            <person name="Utro F."/>
            <person name="Royaert S."/>
            <person name="Saski C."/>
            <person name="Jenkins J."/>
            <person name="Podicheti R."/>
            <person name="Zhao M."/>
            <person name="Scheffler B.E."/>
            <person name="Stack J.C."/>
            <person name="Feltus F.A."/>
            <person name="Mustiga G.M."/>
            <person name="Amores F."/>
            <person name="Phillips W."/>
            <person name="Marelli J.P."/>
            <person name="May G.D."/>
            <person name="Shapiro H."/>
            <person name="Ma J."/>
            <person name="Bustamante C.D."/>
            <person name="Schnell R.J."/>
            <person name="Main D."/>
            <person name="Gilbert D."/>
            <person name="Parida L."/>
            <person name="Kuhn D.N."/>
        </authorList>
    </citation>
    <scope>NUCLEOTIDE SEQUENCE [LARGE SCALE GENOMIC DNA]</scope>
    <source>
        <strain evidence="8">cv. Matina 1-6</strain>
    </source>
</reference>
<protein>
    <submittedName>
        <fullName evidence="7">Major facilitator superfamily protein</fullName>
    </submittedName>
</protein>
<evidence type="ECO:0000256" key="3">
    <source>
        <dbReference type="ARBA" id="ARBA00022692"/>
    </source>
</evidence>
<dbReference type="Gramene" id="EOY17327">
    <property type="protein sequence ID" value="EOY17327"/>
    <property type="gene ID" value="TCM_036488"/>
</dbReference>
<evidence type="ECO:0000256" key="4">
    <source>
        <dbReference type="ARBA" id="ARBA00022989"/>
    </source>
</evidence>
<accession>A0A061FKX2</accession>
<feature type="transmembrane region" description="Helical" evidence="6">
    <location>
        <begin position="197"/>
        <end position="222"/>
    </location>
</feature>
<dbReference type="GO" id="GO:0016020">
    <property type="term" value="C:membrane"/>
    <property type="evidence" value="ECO:0007669"/>
    <property type="project" value="UniProtKB-SubCell"/>
</dbReference>
<comment type="similarity">
    <text evidence="2">Belongs to the major facilitator superfamily. Proton-dependent oligopeptide transporter (POT/PTR) (TC 2.A.17) family.</text>
</comment>
<dbReference type="Pfam" id="PF00854">
    <property type="entry name" value="PTR2"/>
    <property type="match status" value="1"/>
</dbReference>
<evidence type="ECO:0000256" key="2">
    <source>
        <dbReference type="ARBA" id="ARBA00005982"/>
    </source>
</evidence>
<dbReference type="OMA" id="WCHEEGS"/>
<dbReference type="InterPro" id="IPR000109">
    <property type="entry name" value="POT_fam"/>
</dbReference>
<keyword evidence="8" id="KW-1185">Reference proteome</keyword>
<dbReference type="AlphaFoldDB" id="A0A061FKX2"/>
<dbReference type="Proteomes" id="UP000026915">
    <property type="component" value="Chromosome 8"/>
</dbReference>
<sequence>MGQTWCHEEGSLAPAEAHGFINCQGNPVYRSKSSGWKSACFIIGVEVAESHLAAFVADSFLGRYCTITLASLIYTLVSPLLSSVSCMFKGSATKPNTLLSSCHMLCIVEADSSATSKARGLGLLTLAAMLPSLKTSGCSNTKKITPCSPPQLQVILLFFSLYLVAVGQARHKPCVQALGADQFDGEDIEESKAKSSFFNWCWGLAFGIPYIVMVLAVAIFLLGSKNYRYRIKGHKRSPFVRIGRVFDRAIRNWRASPSSTTFEEGAHSNLPVQISNHFE</sequence>
<dbReference type="HOGENOM" id="CLU_009313_2_1_1"/>